<dbReference type="Gene3D" id="1.20.5.170">
    <property type="match status" value="1"/>
</dbReference>
<sequence length="579" mass="64578">MSTIAAQPMGYQPFTNQCFDPDMDSLVDFNAIQSPAPASSSQMAPSTVASTMASPTNSILPLDQAEDHQTPAKPSHEYELFKQQTGLPTGSLPGIQMPSMNQPARESFSFSNSGLGFDDGWGDFDMDTNMGNSGSMPAFLFGGEGAQKDDFVDPHNIQQQSQQNVRFFPGMHQQQAALAAKAQAQAQQQRQQQMLQQQHEQHQQQQRQQQQQQQGRQHAQRKSAQFTDARTEETIARVVNQIRQDSILHSQQTDVNGNNVLPHIVKMKKDEEEMDEDERLLASEEGKKLSSKERRQLRNKVSARAFRSRRKEYISQLEGEVAAKSNEANDLRIQNRALREENARSRAFIERLLRHQAFVPFLDELSRDPALAEPAKMPAAPATQQNFNTAPPMIKESSHENSSQMGMSMISEQSAMSFDMNNNNNNNVNYFPGSGFNFNQPQVFAVLELPEGPTNPFDLEGLSGKGSSSIFSPIEDTVKPDYPVIERPEIVSETPVANEPTDVVEVDDGNPDFALYYNSPAPSSVSNKESLFGHIAPEKAFARIEVTLNNETPEQQQQRFERATAKLDALCERILAACL</sequence>
<gene>
    <name evidence="4" type="ORF">IWZ03DRAFT_328624</name>
</gene>
<dbReference type="SMART" id="SM00338">
    <property type="entry name" value="BRLZ"/>
    <property type="match status" value="1"/>
</dbReference>
<keyword evidence="1" id="KW-0175">Coiled coil</keyword>
<dbReference type="EMBL" id="JBBPHU010000005">
    <property type="protein sequence ID" value="KAK7517349.1"/>
    <property type="molecule type" value="Genomic_DNA"/>
</dbReference>
<evidence type="ECO:0000313" key="5">
    <source>
        <dbReference type="Proteomes" id="UP001363622"/>
    </source>
</evidence>
<dbReference type="CDD" id="cd14810">
    <property type="entry name" value="bZIP_u1"/>
    <property type="match status" value="1"/>
</dbReference>
<evidence type="ECO:0000256" key="2">
    <source>
        <dbReference type="SAM" id="MobiDB-lite"/>
    </source>
</evidence>
<feature type="region of interest" description="Disordered" evidence="2">
    <location>
        <begin position="35"/>
        <end position="54"/>
    </location>
</feature>
<evidence type="ECO:0000256" key="1">
    <source>
        <dbReference type="SAM" id="Coils"/>
    </source>
</evidence>
<dbReference type="InterPro" id="IPR004827">
    <property type="entry name" value="bZIP"/>
</dbReference>
<evidence type="ECO:0000259" key="3">
    <source>
        <dbReference type="PROSITE" id="PS50217"/>
    </source>
</evidence>
<feature type="region of interest" description="Disordered" evidence="2">
    <location>
        <begin position="268"/>
        <end position="298"/>
    </location>
</feature>
<name>A0ABR1KRC0_9PEZI</name>
<keyword evidence="5" id="KW-1185">Reference proteome</keyword>
<accession>A0ABR1KRC0</accession>
<proteinExistence type="predicted"/>
<feature type="compositionally biased region" description="Low complexity" evidence="2">
    <location>
        <begin position="35"/>
        <end position="46"/>
    </location>
</feature>
<dbReference type="PANTHER" id="PTHR37616">
    <property type="entry name" value="BZIP TRANSCRIPTION FACTOR 60-LIKE"/>
    <property type="match status" value="1"/>
</dbReference>
<evidence type="ECO:0000313" key="4">
    <source>
        <dbReference type="EMBL" id="KAK7517349.1"/>
    </source>
</evidence>
<dbReference type="PANTHER" id="PTHR37616:SF2">
    <property type="entry name" value="BZIP DOMAIN-CONTAINING PROTEIN"/>
    <property type="match status" value="1"/>
</dbReference>
<feature type="region of interest" description="Disordered" evidence="2">
    <location>
        <begin position="190"/>
        <end position="232"/>
    </location>
</feature>
<comment type="caution">
    <text evidence="4">The sequence shown here is derived from an EMBL/GenBank/DDBJ whole genome shotgun (WGS) entry which is preliminary data.</text>
</comment>
<dbReference type="PROSITE" id="PS50217">
    <property type="entry name" value="BZIP"/>
    <property type="match status" value="1"/>
</dbReference>
<feature type="domain" description="BZIP" evidence="3">
    <location>
        <begin position="289"/>
        <end position="352"/>
    </location>
</feature>
<dbReference type="SUPFAM" id="SSF57959">
    <property type="entry name" value="Leucine zipper domain"/>
    <property type="match status" value="1"/>
</dbReference>
<feature type="compositionally biased region" description="Polar residues" evidence="2">
    <location>
        <begin position="98"/>
        <end position="111"/>
    </location>
</feature>
<feature type="coiled-coil region" evidence="1">
    <location>
        <begin position="314"/>
        <end position="341"/>
    </location>
</feature>
<organism evidence="4 5">
    <name type="scientific">Phyllosticta citriasiana</name>
    <dbReference type="NCBI Taxonomy" id="595635"/>
    <lineage>
        <taxon>Eukaryota</taxon>
        <taxon>Fungi</taxon>
        <taxon>Dikarya</taxon>
        <taxon>Ascomycota</taxon>
        <taxon>Pezizomycotina</taxon>
        <taxon>Dothideomycetes</taxon>
        <taxon>Dothideomycetes incertae sedis</taxon>
        <taxon>Botryosphaeriales</taxon>
        <taxon>Phyllostictaceae</taxon>
        <taxon>Phyllosticta</taxon>
    </lineage>
</organism>
<reference evidence="4 5" key="1">
    <citation type="submission" date="2024-04" db="EMBL/GenBank/DDBJ databases">
        <title>Phyllosticta paracitricarpa is synonymous to the EU quarantine fungus P. citricarpa based on phylogenomic analyses.</title>
        <authorList>
            <consortium name="Lawrence Berkeley National Laboratory"/>
            <person name="Van Ingen-Buijs V.A."/>
            <person name="Van Westerhoven A.C."/>
            <person name="Haridas S."/>
            <person name="Skiadas P."/>
            <person name="Martin F."/>
            <person name="Groenewald J.Z."/>
            <person name="Crous P.W."/>
            <person name="Seidl M.F."/>
        </authorList>
    </citation>
    <scope>NUCLEOTIDE SEQUENCE [LARGE SCALE GENOMIC DNA]</scope>
    <source>
        <strain evidence="4 5">CBS 123371</strain>
    </source>
</reference>
<dbReference type="Proteomes" id="UP001363622">
    <property type="component" value="Unassembled WGS sequence"/>
</dbReference>
<feature type="region of interest" description="Disordered" evidence="2">
    <location>
        <begin position="85"/>
        <end position="111"/>
    </location>
</feature>
<dbReference type="InterPro" id="IPR046347">
    <property type="entry name" value="bZIP_sf"/>
</dbReference>
<protein>
    <recommendedName>
        <fullName evidence="3">BZIP domain-containing protein</fullName>
    </recommendedName>
</protein>
<feature type="compositionally biased region" description="Low complexity" evidence="2">
    <location>
        <begin position="190"/>
        <end position="217"/>
    </location>
</feature>
<dbReference type="Pfam" id="PF00170">
    <property type="entry name" value="bZIP_1"/>
    <property type="match status" value="1"/>
</dbReference>
<feature type="compositionally biased region" description="Basic and acidic residues" evidence="2">
    <location>
        <begin position="279"/>
        <end position="296"/>
    </location>
</feature>